<dbReference type="AlphaFoldDB" id="A0A1G6PVQ6"/>
<dbReference type="InterPro" id="IPR000905">
    <property type="entry name" value="Gcp-like_dom"/>
</dbReference>
<dbReference type="GO" id="GO:0006508">
    <property type="term" value="P:proteolysis"/>
    <property type="evidence" value="ECO:0007669"/>
    <property type="project" value="UniProtKB-KW"/>
</dbReference>
<protein>
    <submittedName>
        <fullName evidence="2">Glycoprotease family protein</fullName>
    </submittedName>
</protein>
<dbReference type="EMBL" id="FMYU01000010">
    <property type="protein sequence ID" value="SDC84061.1"/>
    <property type="molecule type" value="Genomic_DNA"/>
</dbReference>
<proteinExistence type="predicted"/>
<dbReference type="Proteomes" id="UP000199411">
    <property type="component" value="Unassembled WGS sequence"/>
</dbReference>
<gene>
    <name evidence="2" type="ORF">SAMN05660835_01447</name>
</gene>
<sequence>MQAPAQNNNNIAFAIDGSSESLSMAFFKDELLIDSIFIEKAIHSVTIVSSFDTLLKKNNLSFSDIKILYVTIGPGRYSSLRVTLSTIKGLFFEFCGLVYCINSMDLIAASCMDSKCLAVMKKTPIGEIIQCYSINDIVKRLDNCNENCQNYNGLPDIKNLFRIDKNLFVKCSLQNIKPIY</sequence>
<dbReference type="InterPro" id="IPR043129">
    <property type="entry name" value="ATPase_NBD"/>
</dbReference>
<feature type="domain" description="Gcp-like" evidence="1">
    <location>
        <begin position="43"/>
        <end position="113"/>
    </location>
</feature>
<evidence type="ECO:0000313" key="3">
    <source>
        <dbReference type="Proteomes" id="UP000199411"/>
    </source>
</evidence>
<dbReference type="RefSeq" id="WP_092129251.1">
    <property type="nucleotide sequence ID" value="NZ_FMYU01000010.1"/>
</dbReference>
<dbReference type="OrthoDB" id="9809995at2"/>
<accession>A0A1G6PVQ6</accession>
<keyword evidence="2" id="KW-0378">Hydrolase</keyword>
<keyword evidence="3" id="KW-1185">Reference proteome</keyword>
<evidence type="ECO:0000313" key="2">
    <source>
        <dbReference type="EMBL" id="SDC84061.1"/>
    </source>
</evidence>
<reference evidence="3" key="1">
    <citation type="submission" date="2016-10" db="EMBL/GenBank/DDBJ databases">
        <authorList>
            <person name="Varghese N."/>
            <person name="Submissions S."/>
        </authorList>
    </citation>
    <scope>NUCLEOTIDE SEQUENCE [LARGE SCALE GENOMIC DNA]</scope>
    <source>
        <strain evidence="3">DSM 8415</strain>
    </source>
</reference>
<evidence type="ECO:0000259" key="1">
    <source>
        <dbReference type="Pfam" id="PF00814"/>
    </source>
</evidence>
<dbReference type="SUPFAM" id="SSF53067">
    <property type="entry name" value="Actin-like ATPase domain"/>
    <property type="match status" value="1"/>
</dbReference>
<dbReference type="Gene3D" id="3.30.420.40">
    <property type="match status" value="1"/>
</dbReference>
<name>A0A1G6PVQ6_9BACT</name>
<keyword evidence="2" id="KW-0645">Protease</keyword>
<organism evidence="2 3">
    <name type="scientific">Desulfurella multipotens</name>
    <dbReference type="NCBI Taxonomy" id="79269"/>
    <lineage>
        <taxon>Bacteria</taxon>
        <taxon>Pseudomonadati</taxon>
        <taxon>Campylobacterota</taxon>
        <taxon>Desulfurellia</taxon>
        <taxon>Desulfurellales</taxon>
        <taxon>Desulfurellaceae</taxon>
        <taxon>Desulfurella</taxon>
    </lineage>
</organism>
<dbReference type="GO" id="GO:0008233">
    <property type="term" value="F:peptidase activity"/>
    <property type="evidence" value="ECO:0007669"/>
    <property type="project" value="UniProtKB-KW"/>
</dbReference>
<dbReference type="Pfam" id="PF00814">
    <property type="entry name" value="TsaD"/>
    <property type="match status" value="1"/>
</dbReference>